<dbReference type="PANTHER" id="PTHR12993">
    <property type="entry name" value="N-ACETYLGLUCOSAMINYL-PHOSPHATIDYLINOSITOL DE-N-ACETYLASE-RELATED"/>
    <property type="match status" value="1"/>
</dbReference>
<evidence type="ECO:0000313" key="4">
    <source>
        <dbReference type="EMBL" id="UWP83035.1"/>
    </source>
</evidence>
<dbReference type="RefSeq" id="WP_259860814.1">
    <property type="nucleotide sequence ID" value="NZ_BAAAST010000080.1"/>
</dbReference>
<proteinExistence type="predicted"/>
<accession>A0ABY5VZE0</accession>
<reference evidence="4" key="1">
    <citation type="submission" date="2021-04" db="EMBL/GenBank/DDBJ databases">
        <authorList>
            <person name="Hartkoorn R.C."/>
            <person name="Beaudoing E."/>
            <person name="Hot D."/>
        </authorList>
    </citation>
    <scope>NUCLEOTIDE SEQUENCE</scope>
    <source>
        <strain evidence="4">NRRL B-16292</strain>
    </source>
</reference>
<dbReference type="InterPro" id="IPR024078">
    <property type="entry name" value="LmbE-like_dom_sf"/>
</dbReference>
<keyword evidence="1" id="KW-0862">Zinc</keyword>
<dbReference type="InterPro" id="IPR003737">
    <property type="entry name" value="GlcNAc_PI_deacetylase-related"/>
</dbReference>
<sequence length="279" mass="29831">MPSRRTLLAAAAVLVESAATAAQGGCESRKASPTVAKREPDKTGRPWILVAPHPDDETLGAGVMIAEHVAAGRDVHILLLTRGTGSTARQQINGAQHSRWWGVAHNPAAEGYAPLTSEAFGKARYDELTAALGCLGGGRVHEAGLIDGQVTVAAVKSAISALVDEIGHGAGVYAPSWLVDDNPDHRAAGQALRELAAEQPAVYGDVSWYVLPVYWSDSRLGQVAWSWDKPTDTEISNRARNACRAYAAWHPPHSYAIGYHSVDFMFALIDSDPRSMLHK</sequence>
<dbReference type="EMBL" id="CP073720">
    <property type="protein sequence ID" value="UWP83035.1"/>
    <property type="molecule type" value="Genomic_DNA"/>
</dbReference>
<feature type="chain" id="PRO_5045465219" evidence="3">
    <location>
        <begin position="22"/>
        <end position="279"/>
    </location>
</feature>
<keyword evidence="5" id="KW-1185">Reference proteome</keyword>
<dbReference type="Proteomes" id="UP001059617">
    <property type="component" value="Chromosome"/>
</dbReference>
<dbReference type="Gene3D" id="3.40.50.10320">
    <property type="entry name" value="LmbE-like"/>
    <property type="match status" value="1"/>
</dbReference>
<evidence type="ECO:0000256" key="1">
    <source>
        <dbReference type="ARBA" id="ARBA00022833"/>
    </source>
</evidence>
<gene>
    <name evidence="4" type="ORF">Dfulv_01625</name>
</gene>
<dbReference type="Pfam" id="PF02585">
    <property type="entry name" value="PIG-L"/>
    <property type="match status" value="1"/>
</dbReference>
<dbReference type="SUPFAM" id="SSF102588">
    <property type="entry name" value="LmbE-like"/>
    <property type="match status" value="1"/>
</dbReference>
<organism evidence="4 5">
    <name type="scientific">Dactylosporangium fulvum</name>
    <dbReference type="NCBI Taxonomy" id="53359"/>
    <lineage>
        <taxon>Bacteria</taxon>
        <taxon>Bacillati</taxon>
        <taxon>Actinomycetota</taxon>
        <taxon>Actinomycetes</taxon>
        <taxon>Micromonosporales</taxon>
        <taxon>Micromonosporaceae</taxon>
        <taxon>Dactylosporangium</taxon>
    </lineage>
</organism>
<evidence type="ECO:0000256" key="2">
    <source>
        <dbReference type="SAM" id="MobiDB-lite"/>
    </source>
</evidence>
<name>A0ABY5VZE0_9ACTN</name>
<evidence type="ECO:0000256" key="3">
    <source>
        <dbReference type="SAM" id="SignalP"/>
    </source>
</evidence>
<protein>
    <submittedName>
        <fullName evidence="4">PIG-L family deacetylase</fullName>
    </submittedName>
</protein>
<reference evidence="4" key="2">
    <citation type="submission" date="2022-09" db="EMBL/GenBank/DDBJ databases">
        <title>Biosynthetic gene clusters of Dactylosporangioum fulvum.</title>
        <authorList>
            <person name="Caradec T."/>
        </authorList>
    </citation>
    <scope>NUCLEOTIDE SEQUENCE</scope>
    <source>
        <strain evidence="4">NRRL B-16292</strain>
    </source>
</reference>
<feature type="region of interest" description="Disordered" evidence="2">
    <location>
        <begin position="25"/>
        <end position="44"/>
    </location>
</feature>
<evidence type="ECO:0000313" key="5">
    <source>
        <dbReference type="Proteomes" id="UP001059617"/>
    </source>
</evidence>
<feature type="signal peptide" evidence="3">
    <location>
        <begin position="1"/>
        <end position="21"/>
    </location>
</feature>
<keyword evidence="3" id="KW-0732">Signal</keyword>
<dbReference type="PANTHER" id="PTHR12993:SF29">
    <property type="entry name" value="BLR3841 PROTEIN"/>
    <property type="match status" value="1"/>
</dbReference>